<dbReference type="OrthoDB" id="3981072at2759"/>
<dbReference type="FunCoup" id="I2GVC8">
    <property type="interactions" value="166"/>
</dbReference>
<dbReference type="HOGENOM" id="CLU_017587_0_0_1"/>
<feature type="domain" description="FHA" evidence="2">
    <location>
        <begin position="28"/>
        <end position="84"/>
    </location>
</feature>
<dbReference type="Proteomes" id="UP000002866">
    <property type="component" value="Chromosome 1"/>
</dbReference>
<feature type="region of interest" description="Disordered" evidence="1">
    <location>
        <begin position="867"/>
        <end position="925"/>
    </location>
</feature>
<proteinExistence type="predicted"/>
<dbReference type="AlphaFoldDB" id="I2GVC8"/>
<dbReference type="PROSITE" id="PS50006">
    <property type="entry name" value="FHA_DOMAIN"/>
    <property type="match status" value="1"/>
</dbReference>
<reference evidence="3 4" key="1">
    <citation type="journal article" date="2011" name="Proc. Natl. Acad. Sci. U.S.A.">
        <title>Evolutionary erosion of yeast sex chromosomes by mating-type switching accidents.</title>
        <authorList>
            <person name="Gordon J.L."/>
            <person name="Armisen D."/>
            <person name="Proux-Wera E."/>
            <person name="Oheigeartaigh S.S."/>
            <person name="Byrne K.P."/>
            <person name="Wolfe K.H."/>
        </authorList>
    </citation>
    <scope>NUCLEOTIDE SEQUENCE [LARGE SCALE GENOMIC DNA]</scope>
    <source>
        <strain evidence="4">ATCC 34711 / CBS 6284 / DSM 70876 / NBRC 10599 / NRRL Y-10934 / UCD 77-7</strain>
    </source>
</reference>
<feature type="compositionally biased region" description="Polar residues" evidence="1">
    <location>
        <begin position="871"/>
        <end position="883"/>
    </location>
</feature>
<gene>
    <name evidence="3" type="primary">TBLA0A02820</name>
    <name evidence="3" type="ORF">TBLA_0A02820</name>
</gene>
<dbReference type="Gene3D" id="2.60.200.20">
    <property type="match status" value="1"/>
</dbReference>
<dbReference type="EMBL" id="HE806316">
    <property type="protein sequence ID" value="CCH58080.1"/>
    <property type="molecule type" value="Genomic_DNA"/>
</dbReference>
<dbReference type="InterPro" id="IPR000253">
    <property type="entry name" value="FHA_dom"/>
</dbReference>
<accession>I2GVC8</accession>
<dbReference type="Pfam" id="PF00498">
    <property type="entry name" value="FHA"/>
    <property type="match status" value="1"/>
</dbReference>
<dbReference type="KEGG" id="tbl:TBLA_0A02820"/>
<evidence type="ECO:0000259" key="2">
    <source>
        <dbReference type="PROSITE" id="PS50006"/>
    </source>
</evidence>
<dbReference type="OMA" id="MWILRYQ"/>
<evidence type="ECO:0000313" key="3">
    <source>
        <dbReference type="EMBL" id="CCH58080.1"/>
    </source>
</evidence>
<evidence type="ECO:0000256" key="1">
    <source>
        <dbReference type="SAM" id="MobiDB-lite"/>
    </source>
</evidence>
<sequence>MWIISYSYKSADDTLTNVSCCLKQNETYSIGRSKKSPLFVKNDKSISRQHVTFHWTGNLNNQLSLLNQGKLTRVNSRILNPAETLLFNADIEHPAEVELGATPVVVCGAWTNHVYNIPIEFQQFESQLKDYGFNINFGPQKNEAITYVIDIEPRPMNNNFISGTLYYSLVNKSIILKSSFLTSLLNLLNPNVTTFNIDFQNLLDASKIEDFRNINLESLKVELTGIKLIVLNDNTTDLIYFIAAMEVINLPTITTEDDTIFINTVKSHSEERLILLTTSNSRHIETIKVHTFKDFYQGIKNQNINHLIQVIKKDSPHTIERNSRETISLNNENQTYSQLSPYIEDNNKVNSNTISDSLLKQTSELIKPSVNDHAPEKPPVKRRRLNRKRVQPLDSLHFFVGGNTNPTQNNLSQTESDLKNVANPRNVFSQRKSNDKIDKDEIIVSQPYTKEPFLKEDLSIPTSITKQMSLSNNETLQYPSNSQHSPVSLQEPICSNIGSNIPSIGKEDTNPSLVTNKIMAASTSKKDVKILAARSKKPLNDSIDMDMSDQAELTDIHSAATDQQYEKKTLSNYILNNKPDDQANSLKRSKEQEKGTVSPVKRSPTPNNFISALQDAKNRETDRLGSKFVKIYDEELTEEAINKFSNLAVVETNVDIVISEGKKNNESITDIDPKWKGRKNFKNFVKQLPKYRMKTMPSGDNGVASFIRNSAFLLAREYVPMQEFKMNNQGNRIQEFPEFPVEYSPQQAEQLPSNGASMNTITQTFSSDDLETLEQSFSFSRASGGDINNNVYPHITKTTKGNSLFVTEDDDDDATISQNFDTETSPDHNLVANLARNMVSIDDTHPNISIDQNNDLGIEISMSGNDDNHIRSTSSNMNSLNRNHSTKLHNSRSLPSNNSRQSFRVMEGSEDDDDDAPKFKFSRKR</sequence>
<evidence type="ECO:0000313" key="4">
    <source>
        <dbReference type="Proteomes" id="UP000002866"/>
    </source>
</evidence>
<protein>
    <recommendedName>
        <fullName evidence="2">FHA domain-containing protein</fullName>
    </recommendedName>
</protein>
<name>I2GVC8_HENB6</name>
<organism evidence="3 4">
    <name type="scientific">Henningerozyma blattae (strain ATCC 34711 / CBS 6284 / DSM 70876 / NBRC 10599 / NRRL Y-10934 / UCD 77-7)</name>
    <name type="common">Yeast</name>
    <name type="synonym">Tetrapisispora blattae</name>
    <dbReference type="NCBI Taxonomy" id="1071380"/>
    <lineage>
        <taxon>Eukaryota</taxon>
        <taxon>Fungi</taxon>
        <taxon>Dikarya</taxon>
        <taxon>Ascomycota</taxon>
        <taxon>Saccharomycotina</taxon>
        <taxon>Saccharomycetes</taxon>
        <taxon>Saccharomycetales</taxon>
        <taxon>Saccharomycetaceae</taxon>
        <taxon>Henningerozyma</taxon>
    </lineage>
</organism>
<keyword evidence="4" id="KW-1185">Reference proteome</keyword>
<dbReference type="eggNOG" id="ENOG502QU0B">
    <property type="taxonomic scope" value="Eukaryota"/>
</dbReference>
<dbReference type="InterPro" id="IPR008984">
    <property type="entry name" value="SMAD_FHA_dom_sf"/>
</dbReference>
<dbReference type="InParanoid" id="I2GVC8"/>
<dbReference type="SUPFAM" id="SSF49879">
    <property type="entry name" value="SMAD/FHA domain"/>
    <property type="match status" value="1"/>
</dbReference>
<dbReference type="GeneID" id="14492925"/>
<feature type="region of interest" description="Disordered" evidence="1">
    <location>
        <begin position="575"/>
        <end position="608"/>
    </location>
</feature>
<feature type="compositionally biased region" description="Polar residues" evidence="1">
    <location>
        <begin position="891"/>
        <end position="902"/>
    </location>
</feature>
<dbReference type="RefSeq" id="XP_004177599.1">
    <property type="nucleotide sequence ID" value="XM_004177551.1"/>
</dbReference>
<dbReference type="STRING" id="1071380.I2GVC8"/>